<sequence>MSQLETVAILFNHHTLTQYRCKVAASAVAFRSKMHDNAHSQIDGFSRRPAEPRQSRQTSDTAAPPRLGTPRARITPVTPEMASVRHVLRTSSLIIFILLLCDNNVDAQKYVRTVSVDGKACDYRSCDYSLRIESDNAQLGVVDSPGVEGGPCSPVAVLHKDPEGSPAGVRVSLPCFGGKYYFCAKSGGVWLHQGEGVFLEACGDVIRAGRRMYVTRITYDESVDAVDAVCPEFRIAVGCQNGRHAGEKEEGSGTVIPCALHRTQAIQSGKVRTRYVTNSAGALVRQLFEYRRTHRRYPKNDDSKFKMSYKAAVTGAHAPFLS</sequence>
<gene>
    <name evidence="2" type="ORF">EVAR_16857_1</name>
</gene>
<proteinExistence type="predicted"/>
<evidence type="ECO:0000256" key="1">
    <source>
        <dbReference type="SAM" id="MobiDB-lite"/>
    </source>
</evidence>
<protein>
    <submittedName>
        <fullName evidence="2">Uncharacterized protein</fullName>
    </submittedName>
</protein>
<dbReference type="EMBL" id="BGZK01000263">
    <property type="protein sequence ID" value="GBP32694.1"/>
    <property type="molecule type" value="Genomic_DNA"/>
</dbReference>
<name>A0A4C1V3S8_EUMVA</name>
<dbReference type="Proteomes" id="UP000299102">
    <property type="component" value="Unassembled WGS sequence"/>
</dbReference>
<organism evidence="2 3">
    <name type="scientific">Eumeta variegata</name>
    <name type="common">Bagworm moth</name>
    <name type="synonym">Eumeta japonica</name>
    <dbReference type="NCBI Taxonomy" id="151549"/>
    <lineage>
        <taxon>Eukaryota</taxon>
        <taxon>Metazoa</taxon>
        <taxon>Ecdysozoa</taxon>
        <taxon>Arthropoda</taxon>
        <taxon>Hexapoda</taxon>
        <taxon>Insecta</taxon>
        <taxon>Pterygota</taxon>
        <taxon>Neoptera</taxon>
        <taxon>Endopterygota</taxon>
        <taxon>Lepidoptera</taxon>
        <taxon>Glossata</taxon>
        <taxon>Ditrysia</taxon>
        <taxon>Tineoidea</taxon>
        <taxon>Psychidae</taxon>
        <taxon>Oiketicinae</taxon>
        <taxon>Eumeta</taxon>
    </lineage>
</organism>
<keyword evidence="3" id="KW-1185">Reference proteome</keyword>
<dbReference type="OrthoDB" id="6989410at2759"/>
<dbReference type="AlphaFoldDB" id="A0A4C1V3S8"/>
<feature type="compositionally biased region" description="Basic and acidic residues" evidence="1">
    <location>
        <begin position="45"/>
        <end position="54"/>
    </location>
</feature>
<evidence type="ECO:0000313" key="3">
    <source>
        <dbReference type="Proteomes" id="UP000299102"/>
    </source>
</evidence>
<evidence type="ECO:0000313" key="2">
    <source>
        <dbReference type="EMBL" id="GBP32694.1"/>
    </source>
</evidence>
<accession>A0A4C1V3S8</accession>
<comment type="caution">
    <text evidence="2">The sequence shown here is derived from an EMBL/GenBank/DDBJ whole genome shotgun (WGS) entry which is preliminary data.</text>
</comment>
<feature type="region of interest" description="Disordered" evidence="1">
    <location>
        <begin position="40"/>
        <end position="73"/>
    </location>
</feature>
<reference evidence="2 3" key="1">
    <citation type="journal article" date="2019" name="Commun. Biol.">
        <title>The bagworm genome reveals a unique fibroin gene that provides high tensile strength.</title>
        <authorList>
            <person name="Kono N."/>
            <person name="Nakamura H."/>
            <person name="Ohtoshi R."/>
            <person name="Tomita M."/>
            <person name="Numata K."/>
            <person name="Arakawa K."/>
        </authorList>
    </citation>
    <scope>NUCLEOTIDE SEQUENCE [LARGE SCALE GENOMIC DNA]</scope>
</reference>